<gene>
    <name evidence="1" type="ORF">GGR36_002023</name>
</gene>
<keyword evidence="1" id="KW-0456">Lyase</keyword>
<reference evidence="1 2" key="1">
    <citation type="submission" date="2020-08" db="EMBL/GenBank/DDBJ databases">
        <title>Genomic Encyclopedia of Type Strains, Phase IV (KMG-IV): sequencing the most valuable type-strain genomes for metagenomic binning, comparative biology and taxonomic classification.</title>
        <authorList>
            <person name="Goeker M."/>
        </authorList>
    </citation>
    <scope>NUCLEOTIDE SEQUENCE [LARGE SCALE GENOMIC DNA]</scope>
    <source>
        <strain evidence="1 2">DSM 106739</strain>
    </source>
</reference>
<dbReference type="PANTHER" id="PTHR13812">
    <property type="entry name" value="KETIMINE REDUCTASE MU-CRYSTALLIN"/>
    <property type="match status" value="1"/>
</dbReference>
<accession>A0A840BHK6</accession>
<sequence>MAALYLTEAEVAAVIDMPLALTAVESAHAALARGEAVDYPRQRVRSGKIIHHLLQGGLLDARRVTGYKTYTSSRNGTRFWLHLFDADSGDALAVIEADRLGMMRTGAAGGVAARWLARSESKRAVVFGAGWQARGQVEALALSLPIERFSVVARDRARLEAFCAEMAGLTGREVKAADAVEDAVRAADIVVTITSSPKPLFDGNWLPAGCHVNAAGSNALIRRELDEAAVARADLIAVDTRATALREAGDLLPLLEKGRLAEGRLVELGDIIAGFRPARTDARMVTLFESQGLAIQDLALGVEVLSRARDAKLGTPLPY</sequence>
<dbReference type="Proteomes" id="UP000561045">
    <property type="component" value="Unassembled WGS sequence"/>
</dbReference>
<evidence type="ECO:0000313" key="1">
    <source>
        <dbReference type="EMBL" id="MBB4012715.1"/>
    </source>
</evidence>
<protein>
    <submittedName>
        <fullName evidence="1">Ornithine cyclodeaminase</fullName>
        <ecNumber evidence="1">4.3.1.12</ecNumber>
    </submittedName>
</protein>
<dbReference type="PIRSF" id="PIRSF001439">
    <property type="entry name" value="CryM"/>
    <property type="match status" value="1"/>
</dbReference>
<comment type="caution">
    <text evidence="1">The sequence shown here is derived from an EMBL/GenBank/DDBJ whole genome shotgun (WGS) entry which is preliminary data.</text>
</comment>
<dbReference type="SUPFAM" id="SSF51735">
    <property type="entry name" value="NAD(P)-binding Rossmann-fold domains"/>
    <property type="match status" value="1"/>
</dbReference>
<dbReference type="Pfam" id="PF02423">
    <property type="entry name" value="OCD_Mu_crystall"/>
    <property type="match status" value="1"/>
</dbReference>
<dbReference type="InterPro" id="IPR003462">
    <property type="entry name" value="ODC_Mu_crystall"/>
</dbReference>
<dbReference type="GO" id="GO:0005737">
    <property type="term" value="C:cytoplasm"/>
    <property type="evidence" value="ECO:0007669"/>
    <property type="project" value="TreeGrafter"/>
</dbReference>
<dbReference type="RefSeq" id="WP_183634497.1">
    <property type="nucleotide sequence ID" value="NZ_BAABLE010000011.1"/>
</dbReference>
<name>A0A840BHK6_9RHOO</name>
<dbReference type="GO" id="GO:0008473">
    <property type="term" value="F:ornithine cyclodeaminase activity"/>
    <property type="evidence" value="ECO:0007669"/>
    <property type="project" value="UniProtKB-EC"/>
</dbReference>
<organism evidence="1 2">
    <name type="scientific">Niveibacterium umoris</name>
    <dbReference type="NCBI Taxonomy" id="1193620"/>
    <lineage>
        <taxon>Bacteria</taxon>
        <taxon>Pseudomonadati</taxon>
        <taxon>Pseudomonadota</taxon>
        <taxon>Betaproteobacteria</taxon>
        <taxon>Rhodocyclales</taxon>
        <taxon>Rhodocyclaceae</taxon>
        <taxon>Niveibacterium</taxon>
    </lineage>
</organism>
<dbReference type="EC" id="4.3.1.12" evidence="1"/>
<keyword evidence="2" id="KW-1185">Reference proteome</keyword>
<dbReference type="EMBL" id="JACIET010000001">
    <property type="protein sequence ID" value="MBB4012715.1"/>
    <property type="molecule type" value="Genomic_DNA"/>
</dbReference>
<dbReference type="AlphaFoldDB" id="A0A840BHK6"/>
<evidence type="ECO:0000313" key="2">
    <source>
        <dbReference type="Proteomes" id="UP000561045"/>
    </source>
</evidence>
<dbReference type="Gene3D" id="3.30.1780.10">
    <property type="entry name" value="ornithine cyclodeaminase, domain 1"/>
    <property type="match status" value="1"/>
</dbReference>
<dbReference type="InterPro" id="IPR023401">
    <property type="entry name" value="ODC_N"/>
</dbReference>
<proteinExistence type="predicted"/>
<dbReference type="PANTHER" id="PTHR13812:SF19">
    <property type="entry name" value="KETIMINE REDUCTASE MU-CRYSTALLIN"/>
    <property type="match status" value="1"/>
</dbReference>
<dbReference type="Gene3D" id="3.40.50.720">
    <property type="entry name" value="NAD(P)-binding Rossmann-like Domain"/>
    <property type="match status" value="1"/>
</dbReference>
<dbReference type="InterPro" id="IPR036291">
    <property type="entry name" value="NAD(P)-bd_dom_sf"/>
</dbReference>